<dbReference type="AlphaFoldDB" id="A0A2R6Y0T5"/>
<evidence type="ECO:0000313" key="7">
    <source>
        <dbReference type="EMBL" id="PTQ56296.1"/>
    </source>
</evidence>
<comment type="pathway">
    <text evidence="6">Carbohydrate metabolism; D-ribose degradation; D-ribose 5-phosphate from beta-D-ribopyranose: step 1/2.</text>
</comment>
<dbReference type="InterPro" id="IPR007721">
    <property type="entry name" value="RbsD_FucU"/>
</dbReference>
<gene>
    <name evidence="6" type="primary">rbsD</name>
    <name evidence="7" type="ORF">BSOLF_0476</name>
</gene>
<comment type="catalytic activity">
    <reaction evidence="1 6">
        <text>beta-D-ribopyranose = beta-D-ribofuranose</text>
        <dbReference type="Rhea" id="RHEA:25432"/>
        <dbReference type="ChEBI" id="CHEBI:27476"/>
        <dbReference type="ChEBI" id="CHEBI:47002"/>
        <dbReference type="EC" id="5.4.99.62"/>
    </reaction>
</comment>
<evidence type="ECO:0000256" key="4">
    <source>
        <dbReference type="ARBA" id="ARBA00023235"/>
    </source>
</evidence>
<dbReference type="HAMAP" id="MF_01661">
    <property type="entry name" value="D_rib_pyranase"/>
    <property type="match status" value="1"/>
</dbReference>
<dbReference type="NCBIfam" id="NF008761">
    <property type="entry name" value="PRK11797.1"/>
    <property type="match status" value="1"/>
</dbReference>
<feature type="active site" description="Proton donor" evidence="6">
    <location>
        <position position="20"/>
    </location>
</feature>
<comment type="caution">
    <text evidence="7">The sequence shown here is derived from an EMBL/GenBank/DDBJ whole genome shotgun (WGS) entry which is preliminary data.</text>
</comment>
<dbReference type="GO" id="GO:0062193">
    <property type="term" value="F:D-ribose pyranase activity"/>
    <property type="evidence" value="ECO:0007669"/>
    <property type="project" value="UniProtKB-EC"/>
</dbReference>
<evidence type="ECO:0000256" key="6">
    <source>
        <dbReference type="HAMAP-Rule" id="MF_01661"/>
    </source>
</evidence>
<comment type="subunit">
    <text evidence="6">Homodecamer.</text>
</comment>
<evidence type="ECO:0000313" key="8">
    <source>
        <dbReference type="Proteomes" id="UP000244338"/>
    </source>
</evidence>
<accession>A0A2R6Y0T5</accession>
<dbReference type="Pfam" id="PF05025">
    <property type="entry name" value="RbsD_FucU"/>
    <property type="match status" value="1"/>
</dbReference>
<comment type="function">
    <text evidence="6">Catalyzes the interconversion of beta-pyran and beta-furan forms of D-ribose.</text>
</comment>
<protein>
    <recommendedName>
        <fullName evidence="2 6">D-ribose pyranase</fullName>
        <ecNumber evidence="2 6">5.4.99.62</ecNumber>
    </recommendedName>
</protein>
<feature type="binding site" evidence="6">
    <location>
        <position position="97"/>
    </location>
    <ligand>
        <name>substrate</name>
    </ligand>
</feature>
<dbReference type="PANTHER" id="PTHR37831">
    <property type="entry name" value="D-RIBOSE PYRANASE"/>
    <property type="match status" value="1"/>
</dbReference>
<dbReference type="InterPro" id="IPR023064">
    <property type="entry name" value="D-ribose_pyranase"/>
</dbReference>
<feature type="binding site" evidence="6">
    <location>
        <position position="28"/>
    </location>
    <ligand>
        <name>substrate</name>
    </ligand>
</feature>
<dbReference type="GO" id="GO:0016872">
    <property type="term" value="F:intramolecular lyase activity"/>
    <property type="evidence" value="ECO:0007669"/>
    <property type="project" value="UniProtKB-UniRule"/>
</dbReference>
<name>A0A2R6Y0T5_9BACL</name>
<sequence length="138" mass="15087">MKKSGILHPEINRVIASLGHGEVLVIADAGLPIPTTVQRIDLAITAGVPPFLIVLDAVLKEMEVERAIFAKELSQTNPELYQAVQGRISCPVDLLTHEKFKEETQRAVAVIRTGEFTPYANIILQAGVVFSSSTVIRR</sequence>
<comment type="subcellular location">
    <subcellularLocation>
        <location evidence="6">Cytoplasm</location>
    </subcellularLocation>
</comment>
<dbReference type="EC" id="5.4.99.62" evidence="2 6"/>
<evidence type="ECO:0000256" key="1">
    <source>
        <dbReference type="ARBA" id="ARBA00000223"/>
    </source>
</evidence>
<reference evidence="8" key="1">
    <citation type="journal article" date="2018" name="Sci. Rep.">
        <title>Lignite coal burning seam in the remote Altai Mountains harbors a hydrogen-driven thermophilic microbial community.</title>
        <authorList>
            <person name="Kadnikov V.V."/>
            <person name="Mardanov A.V."/>
            <person name="Ivasenko D.A."/>
            <person name="Antsiferov D.V."/>
            <person name="Beletsky A.V."/>
            <person name="Karnachuk O.V."/>
            <person name="Ravin N.V."/>
        </authorList>
    </citation>
    <scope>NUCLEOTIDE SEQUENCE [LARGE SCALE GENOMIC DNA]</scope>
</reference>
<proteinExistence type="inferred from homology"/>
<dbReference type="EMBL" id="PEBX01000034">
    <property type="protein sequence ID" value="PTQ56296.1"/>
    <property type="molecule type" value="Genomic_DNA"/>
</dbReference>
<feature type="binding site" evidence="6">
    <location>
        <begin position="119"/>
        <end position="121"/>
    </location>
    <ligand>
        <name>substrate</name>
    </ligand>
</feature>
<dbReference type="InterPro" id="IPR023750">
    <property type="entry name" value="RbsD-like_sf"/>
</dbReference>
<dbReference type="SUPFAM" id="SSF102546">
    <property type="entry name" value="RbsD-like"/>
    <property type="match status" value="1"/>
</dbReference>
<dbReference type="PANTHER" id="PTHR37831:SF1">
    <property type="entry name" value="D-RIBOSE PYRANASE"/>
    <property type="match status" value="1"/>
</dbReference>
<organism evidence="7 8">
    <name type="scientific">Candidatus Carbonibacillus altaicus</name>
    <dbReference type="NCBI Taxonomy" id="2163959"/>
    <lineage>
        <taxon>Bacteria</taxon>
        <taxon>Bacillati</taxon>
        <taxon>Bacillota</taxon>
        <taxon>Bacilli</taxon>
        <taxon>Bacillales</taxon>
        <taxon>Candidatus Carbonibacillus</taxon>
    </lineage>
</organism>
<keyword evidence="4 6" id="KW-0413">Isomerase</keyword>
<keyword evidence="5 6" id="KW-0119">Carbohydrate metabolism</keyword>
<keyword evidence="3 6" id="KW-0963">Cytoplasm</keyword>
<evidence type="ECO:0000256" key="3">
    <source>
        <dbReference type="ARBA" id="ARBA00022490"/>
    </source>
</evidence>
<evidence type="ECO:0000256" key="2">
    <source>
        <dbReference type="ARBA" id="ARBA00012862"/>
    </source>
</evidence>
<evidence type="ECO:0000256" key="5">
    <source>
        <dbReference type="ARBA" id="ARBA00023277"/>
    </source>
</evidence>
<dbReference type="GO" id="GO:0019303">
    <property type="term" value="P:D-ribose catabolic process"/>
    <property type="evidence" value="ECO:0007669"/>
    <property type="project" value="UniProtKB-UniRule"/>
</dbReference>
<dbReference type="Gene3D" id="3.40.1650.10">
    <property type="entry name" value="RbsD-like domain"/>
    <property type="match status" value="1"/>
</dbReference>
<dbReference type="UniPathway" id="UPA00916">
    <property type="reaction ID" value="UER00888"/>
</dbReference>
<dbReference type="Proteomes" id="UP000244338">
    <property type="component" value="Unassembled WGS sequence"/>
</dbReference>
<comment type="similarity">
    <text evidence="6">Belongs to the RbsD / FucU family. RbsD subfamily.</text>
</comment>
<dbReference type="GO" id="GO:0005829">
    <property type="term" value="C:cytosol"/>
    <property type="evidence" value="ECO:0007669"/>
    <property type="project" value="TreeGrafter"/>
</dbReference>
<dbReference type="GO" id="GO:0048029">
    <property type="term" value="F:monosaccharide binding"/>
    <property type="evidence" value="ECO:0007669"/>
    <property type="project" value="InterPro"/>
</dbReference>